<dbReference type="PATRIC" id="fig|37916.4.peg.7166"/>
<dbReference type="Proteomes" id="UP000036513">
    <property type="component" value="Unassembled WGS sequence"/>
</dbReference>
<accession>A0A0J6VEB9</accession>
<organism evidence="2 3">
    <name type="scientific">Mycolicibacterium chlorophenolicum</name>
    <dbReference type="NCBI Taxonomy" id="37916"/>
    <lineage>
        <taxon>Bacteria</taxon>
        <taxon>Bacillati</taxon>
        <taxon>Actinomycetota</taxon>
        <taxon>Actinomycetes</taxon>
        <taxon>Mycobacteriales</taxon>
        <taxon>Mycobacteriaceae</taxon>
        <taxon>Mycolicibacterium</taxon>
    </lineage>
</organism>
<proteinExistence type="predicted"/>
<keyword evidence="3" id="KW-1185">Reference proteome</keyword>
<evidence type="ECO:0008006" key="4">
    <source>
        <dbReference type="Google" id="ProtNLM"/>
    </source>
</evidence>
<comment type="caution">
    <text evidence="2">The sequence shown here is derived from an EMBL/GenBank/DDBJ whole genome shotgun (WGS) entry which is preliminary data.</text>
</comment>
<evidence type="ECO:0000313" key="3">
    <source>
        <dbReference type="Proteomes" id="UP000036513"/>
    </source>
</evidence>
<evidence type="ECO:0000256" key="1">
    <source>
        <dbReference type="SAM" id="SignalP"/>
    </source>
</evidence>
<protein>
    <recommendedName>
        <fullName evidence="4">ATPase</fullName>
    </recommendedName>
</protein>
<sequence precursor="true">MQVRWVVTLALALSGVFVAPGGAQAVPGFCPPICDAIPDSAWIEPSSIPLAPVYRWPALAGVAVTAPAPRFEFESWCVTPSSAADPRRYAVAARAAVPNPDGQWNLQVQVIHWRGDTVTGGKAALETLEKARIALATCHLTGPGASPSITTSEVDRIATVISDSGSRVMRAYLLADPASSTVVEVVLWTTLPSQVEWRAVPDAQVLDAMATPLCTAYLGSCR</sequence>
<dbReference type="STRING" id="37916.MCHLDSM_07150"/>
<feature type="chain" id="PRO_5005282756" description="ATPase" evidence="1">
    <location>
        <begin position="26"/>
        <end position="222"/>
    </location>
</feature>
<keyword evidence="1" id="KW-0732">Signal</keyword>
<feature type="signal peptide" evidence="1">
    <location>
        <begin position="1"/>
        <end position="25"/>
    </location>
</feature>
<dbReference type="EMBL" id="JYNL01000069">
    <property type="protein sequence ID" value="KMO67893.1"/>
    <property type="molecule type" value="Genomic_DNA"/>
</dbReference>
<gene>
    <name evidence="2" type="ORF">MCHLDSM_07150</name>
</gene>
<evidence type="ECO:0000313" key="2">
    <source>
        <dbReference type="EMBL" id="KMO67893.1"/>
    </source>
</evidence>
<dbReference type="AlphaFoldDB" id="A0A0J6VEB9"/>
<reference evidence="2 3" key="1">
    <citation type="journal article" date="2015" name="Genome Biol. Evol.">
        <title>Characterization of Three Mycobacterium spp. with Potential Use in Bioremediation by Genome Sequencing and Comparative Genomics.</title>
        <authorList>
            <person name="Das S."/>
            <person name="Pettersson B.M."/>
            <person name="Behra P.R."/>
            <person name="Ramesh M."/>
            <person name="Dasgupta S."/>
            <person name="Bhattacharya A."/>
            <person name="Kirsebom L.A."/>
        </authorList>
    </citation>
    <scope>NUCLEOTIDE SEQUENCE [LARGE SCALE GENOMIC DNA]</scope>
    <source>
        <strain evidence="2 3">DSM 43826</strain>
    </source>
</reference>
<name>A0A0J6VEB9_9MYCO</name>